<dbReference type="EMBL" id="JAAAML010000001">
    <property type="protein sequence ID" value="MCO6407357.1"/>
    <property type="molecule type" value="Genomic_DNA"/>
</dbReference>
<dbReference type="Proteomes" id="UP001320715">
    <property type="component" value="Unassembled WGS sequence"/>
</dbReference>
<protein>
    <recommendedName>
        <fullName evidence="3">SlyX protein</fullName>
    </recommendedName>
</protein>
<accession>A0ABT1CMA6</accession>
<organism evidence="1 2">
    <name type="scientific">Hoeflea alexandrii</name>
    <dbReference type="NCBI Taxonomy" id="288436"/>
    <lineage>
        <taxon>Bacteria</taxon>
        <taxon>Pseudomonadati</taxon>
        <taxon>Pseudomonadota</taxon>
        <taxon>Alphaproteobacteria</taxon>
        <taxon>Hyphomicrobiales</taxon>
        <taxon>Rhizobiaceae</taxon>
        <taxon>Hoeflea</taxon>
    </lineage>
</organism>
<evidence type="ECO:0000313" key="2">
    <source>
        <dbReference type="Proteomes" id="UP001320715"/>
    </source>
</evidence>
<evidence type="ECO:0008006" key="3">
    <source>
        <dbReference type="Google" id="ProtNLM"/>
    </source>
</evidence>
<name>A0ABT1CMA6_9HYPH</name>
<gene>
    <name evidence="1" type="ORF">GTW23_04150</name>
</gene>
<dbReference type="RefSeq" id="WP_252914741.1">
    <property type="nucleotide sequence ID" value="NZ_JAAAML010000001.1"/>
</dbReference>
<proteinExistence type="predicted"/>
<reference evidence="1 2" key="1">
    <citation type="submission" date="2020-01" db="EMBL/GenBank/DDBJ databases">
        <title>Genomes of bacteria type strains.</title>
        <authorList>
            <person name="Chen J."/>
            <person name="Zhu S."/>
            <person name="Yang J."/>
        </authorList>
    </citation>
    <scope>NUCLEOTIDE SEQUENCE [LARGE SCALE GENOMIC DNA]</scope>
    <source>
        <strain evidence="1 2">DSM 16655</strain>
    </source>
</reference>
<evidence type="ECO:0000313" key="1">
    <source>
        <dbReference type="EMBL" id="MCO6407357.1"/>
    </source>
</evidence>
<keyword evidence="2" id="KW-1185">Reference proteome</keyword>
<comment type="caution">
    <text evidence="1">The sequence shown here is derived from an EMBL/GenBank/DDBJ whole genome shotgun (WGS) entry which is preliminary data.</text>
</comment>
<sequence length="65" mass="7531">MMTEEQFQEIRQLLLDLAARVEAIELHLKRQDGDIAARLDPIKNLMTAMMLVEDEDELPGEHLQN</sequence>